<dbReference type="InterPro" id="IPR010559">
    <property type="entry name" value="Sig_transdc_His_kin_internal"/>
</dbReference>
<dbReference type="GO" id="GO:0016020">
    <property type="term" value="C:membrane"/>
    <property type="evidence" value="ECO:0007669"/>
    <property type="project" value="UniProtKB-SubCell"/>
</dbReference>
<reference evidence="6" key="2">
    <citation type="journal article" date="2021" name="PeerJ">
        <title>Extensive microbial diversity within the chicken gut microbiome revealed by metagenomics and culture.</title>
        <authorList>
            <person name="Gilroy R."/>
            <person name="Ravi A."/>
            <person name="Getino M."/>
            <person name="Pursley I."/>
            <person name="Horton D.L."/>
            <person name="Alikhan N.F."/>
            <person name="Baker D."/>
            <person name="Gharbi K."/>
            <person name="Hall N."/>
            <person name="Watson M."/>
            <person name="Adriaenssens E.M."/>
            <person name="Foster-Nyarko E."/>
            <person name="Jarju S."/>
            <person name="Secka A."/>
            <person name="Antonio M."/>
            <person name="Oren A."/>
            <person name="Chaudhuri R.R."/>
            <person name="La Ragione R."/>
            <person name="Hildebrand F."/>
            <person name="Pallen M.J."/>
        </authorList>
    </citation>
    <scope>NUCLEOTIDE SEQUENCE</scope>
    <source>
        <strain evidence="6">13766</strain>
    </source>
</reference>
<feature type="domain" description="HAMP" evidence="5">
    <location>
        <begin position="304"/>
        <end position="356"/>
    </location>
</feature>
<comment type="caution">
    <text evidence="6">The sequence shown here is derived from an EMBL/GenBank/DDBJ whole genome shotgun (WGS) entry which is preliminary data.</text>
</comment>
<dbReference type="SMART" id="SM00304">
    <property type="entry name" value="HAMP"/>
    <property type="match status" value="1"/>
</dbReference>
<dbReference type="PANTHER" id="PTHR34220:SF7">
    <property type="entry name" value="SENSOR HISTIDINE KINASE YPDA"/>
    <property type="match status" value="1"/>
</dbReference>
<dbReference type="AlphaFoldDB" id="A0A9D1G1B1"/>
<proteinExistence type="predicted"/>
<dbReference type="Gene3D" id="6.10.340.10">
    <property type="match status" value="1"/>
</dbReference>
<keyword evidence="4" id="KW-0812">Transmembrane</keyword>
<dbReference type="EMBL" id="DVJN01000129">
    <property type="protein sequence ID" value="HIS92670.1"/>
    <property type="molecule type" value="Genomic_DNA"/>
</dbReference>
<dbReference type="InterPro" id="IPR050640">
    <property type="entry name" value="Bact_2-comp_sensor_kinase"/>
</dbReference>
<feature type="transmembrane region" description="Helical" evidence="4">
    <location>
        <begin position="285"/>
        <end position="306"/>
    </location>
</feature>
<dbReference type="GO" id="GO:0000155">
    <property type="term" value="F:phosphorelay sensor kinase activity"/>
    <property type="evidence" value="ECO:0007669"/>
    <property type="project" value="InterPro"/>
</dbReference>
<dbReference type="CDD" id="cd06225">
    <property type="entry name" value="HAMP"/>
    <property type="match status" value="1"/>
</dbReference>
<protein>
    <submittedName>
        <fullName evidence="6">Histidine kinase</fullName>
    </submittedName>
</protein>
<dbReference type="SUPFAM" id="SSF55874">
    <property type="entry name" value="ATPase domain of HSP90 chaperone/DNA topoisomerase II/histidine kinase"/>
    <property type="match status" value="1"/>
</dbReference>
<evidence type="ECO:0000256" key="3">
    <source>
        <dbReference type="ARBA" id="ARBA00022679"/>
    </source>
</evidence>
<keyword evidence="4" id="KW-1133">Transmembrane helix</keyword>
<evidence type="ECO:0000259" key="5">
    <source>
        <dbReference type="PROSITE" id="PS50885"/>
    </source>
</evidence>
<dbReference type="PROSITE" id="PS50885">
    <property type="entry name" value="HAMP"/>
    <property type="match status" value="1"/>
</dbReference>
<evidence type="ECO:0000256" key="2">
    <source>
        <dbReference type="ARBA" id="ARBA00022553"/>
    </source>
</evidence>
<evidence type="ECO:0000313" key="7">
    <source>
        <dbReference type="Proteomes" id="UP000824140"/>
    </source>
</evidence>
<dbReference type="SUPFAM" id="SSF158472">
    <property type="entry name" value="HAMP domain-like"/>
    <property type="match status" value="1"/>
</dbReference>
<keyword evidence="3" id="KW-0808">Transferase</keyword>
<sequence>MKRKITRNSLLIRMLAIFLLALLPLYAIGISLYTSAIGQLHKETIRNKQDQMAYYVRLMENELMRLTYLCTSVLNGSTIGTVANRYSFLSDYQKSVQVNALRDDLRTLCLSSQYPDTATAYMLPLGRSLNDYRGLETLEEEDLALCNALADTRGVTNYQDGALHIVSAVRDSAYQPVYLLDVRLKPFTFKQDMRQLAGNAHCALVYEPTGEEIAASSTQASGLWAQLRADGSEIPTGGTPSPLLLDGASYHVVQVSAPSTALCLYAFLPEQELYRAASQYQPYQIAFALATLALLAVLLPSLVNMVHKPLRQLRAAFEKMETGDMSVRIAHHRKDEFRQVYQGFNHMADTLDRYINRTLQQELLLRRAELLQLQSQINPHFLYNSYFMLHRMIKRQDWEESLRFSRYMGQYFRFITRNAPRWASLAEEVEHARIYAQIQAMRFDGRIAVDFASLPEPLQGLQTPRLILQPLLENAFEHGLKETIAGGLVRVSFAETAAGCDICVEDNGGTLSGEALSALRASLGAVEGEITALKNIHRRLLIAMPQTGGLELTRSALGGLCVCVHLSAAGETGEEAAHEPADCGR</sequence>
<keyword evidence="4" id="KW-0472">Membrane</keyword>
<dbReference type="Pfam" id="PF06580">
    <property type="entry name" value="His_kinase"/>
    <property type="match status" value="1"/>
</dbReference>
<organism evidence="6 7">
    <name type="scientific">Candidatus Alectryocaccomicrobium excrementavium</name>
    <dbReference type="NCBI Taxonomy" id="2840668"/>
    <lineage>
        <taxon>Bacteria</taxon>
        <taxon>Bacillati</taxon>
        <taxon>Bacillota</taxon>
        <taxon>Clostridia</taxon>
        <taxon>Candidatus Alectryocaccomicrobium</taxon>
    </lineage>
</organism>
<dbReference type="Gene3D" id="3.30.565.10">
    <property type="entry name" value="Histidine kinase-like ATPase, C-terminal domain"/>
    <property type="match status" value="1"/>
</dbReference>
<evidence type="ECO:0000256" key="4">
    <source>
        <dbReference type="SAM" id="Phobius"/>
    </source>
</evidence>
<comment type="subcellular location">
    <subcellularLocation>
        <location evidence="1">Membrane</location>
    </subcellularLocation>
</comment>
<evidence type="ECO:0000256" key="1">
    <source>
        <dbReference type="ARBA" id="ARBA00004370"/>
    </source>
</evidence>
<name>A0A9D1G1B1_9FIRM</name>
<accession>A0A9D1G1B1</accession>
<evidence type="ECO:0000313" key="6">
    <source>
        <dbReference type="EMBL" id="HIS92670.1"/>
    </source>
</evidence>
<dbReference type="Proteomes" id="UP000824140">
    <property type="component" value="Unassembled WGS sequence"/>
</dbReference>
<dbReference type="Pfam" id="PF00672">
    <property type="entry name" value="HAMP"/>
    <property type="match status" value="1"/>
</dbReference>
<keyword evidence="6" id="KW-0418">Kinase</keyword>
<dbReference type="PANTHER" id="PTHR34220">
    <property type="entry name" value="SENSOR HISTIDINE KINASE YPDA"/>
    <property type="match status" value="1"/>
</dbReference>
<reference evidence="6" key="1">
    <citation type="submission" date="2020-10" db="EMBL/GenBank/DDBJ databases">
        <authorList>
            <person name="Gilroy R."/>
        </authorList>
    </citation>
    <scope>NUCLEOTIDE SEQUENCE</scope>
    <source>
        <strain evidence="6">13766</strain>
    </source>
</reference>
<dbReference type="InterPro" id="IPR036890">
    <property type="entry name" value="HATPase_C_sf"/>
</dbReference>
<keyword evidence="2" id="KW-0597">Phosphoprotein</keyword>
<gene>
    <name evidence="6" type="ORF">IAA84_06580</name>
</gene>
<dbReference type="InterPro" id="IPR003660">
    <property type="entry name" value="HAMP_dom"/>
</dbReference>